<accession>A0ABM8DL58</accession>
<dbReference type="Proteomes" id="UP001317516">
    <property type="component" value="Plasmid p100"/>
</dbReference>
<dbReference type="EMBL" id="AP027071">
    <property type="protein sequence ID" value="BDU63328.1"/>
    <property type="molecule type" value="Genomic_DNA"/>
</dbReference>
<gene>
    <name evidence="1" type="ORF">BOFE_08680</name>
</gene>
<name>A0ABM8DL58_9SPIR</name>
<protein>
    <submittedName>
        <fullName evidence="1">Uncharacterized protein</fullName>
    </submittedName>
</protein>
<organism evidence="1 2">
    <name type="scientific">Candidatus Borrelia fainii</name>
    <dbReference type="NCBI Taxonomy" id="2518322"/>
    <lineage>
        <taxon>Bacteria</taxon>
        <taxon>Pseudomonadati</taxon>
        <taxon>Spirochaetota</taxon>
        <taxon>Spirochaetia</taxon>
        <taxon>Spirochaetales</taxon>
        <taxon>Borreliaceae</taxon>
        <taxon>Borrelia</taxon>
    </lineage>
</organism>
<reference evidence="1 2" key="1">
    <citation type="submission" date="2022-11" db="EMBL/GenBank/DDBJ databases">
        <title>Genome sequence of clinical isolate of the human pathogenic Borrelia fainii.</title>
        <authorList>
            <person name="Itokawa K."/>
            <person name="Sato K."/>
            <person name="Qiu Y."/>
        </authorList>
    </citation>
    <scope>NUCLEOTIDE SEQUENCE [LARGE SCALE GENOMIC DNA]</scope>
    <source>
        <strain evidence="1 2">Qtaro</strain>
        <plasmid evidence="1 2">p100</plasmid>
    </source>
</reference>
<evidence type="ECO:0000313" key="2">
    <source>
        <dbReference type="Proteomes" id="UP001317516"/>
    </source>
</evidence>
<proteinExistence type="predicted"/>
<keyword evidence="2" id="KW-1185">Reference proteome</keyword>
<keyword evidence="1" id="KW-0614">Plasmid</keyword>
<sequence>MKDKNDTFDENKIVFDKIIFSKLENYFNTGKQNSAYAELEHDLKYIFNLKSVIKESTVFSKFVSRNGLDIIDIFKILMQTEKLGL</sequence>
<geneLocation type="plasmid" evidence="1 2">
    <name>p100</name>
</geneLocation>
<dbReference type="RefSeq" id="WP_281862155.1">
    <property type="nucleotide sequence ID" value="NZ_AP027071.1"/>
</dbReference>
<evidence type="ECO:0000313" key="1">
    <source>
        <dbReference type="EMBL" id="BDU63328.1"/>
    </source>
</evidence>